<evidence type="ECO:0000256" key="1">
    <source>
        <dbReference type="SAM" id="Phobius"/>
    </source>
</evidence>
<dbReference type="GO" id="GO:0016989">
    <property type="term" value="F:sigma factor antagonist activity"/>
    <property type="evidence" value="ECO:0007669"/>
    <property type="project" value="TreeGrafter"/>
</dbReference>
<gene>
    <name evidence="4" type="ORF">DEO27_011790</name>
</gene>
<dbReference type="RefSeq" id="WP_112566018.1">
    <property type="nucleotide sequence ID" value="NZ_CP043450.1"/>
</dbReference>
<keyword evidence="1" id="KW-0472">Membrane</keyword>
<dbReference type="Gene3D" id="3.55.50.30">
    <property type="match status" value="1"/>
</dbReference>
<dbReference type="KEGG" id="mrub:DEO27_011790"/>
<dbReference type="Proteomes" id="UP000251402">
    <property type="component" value="Chromosome"/>
</dbReference>
<dbReference type="OrthoDB" id="645173at2"/>
<dbReference type="Gene3D" id="2.60.120.1440">
    <property type="match status" value="1"/>
</dbReference>
<dbReference type="PIRSF" id="PIRSF018266">
    <property type="entry name" value="FecR"/>
    <property type="match status" value="1"/>
</dbReference>
<protein>
    <submittedName>
        <fullName evidence="4">FecR family protein</fullName>
    </submittedName>
</protein>
<dbReference type="EMBL" id="CP043450">
    <property type="protein sequence ID" value="QEM10674.1"/>
    <property type="molecule type" value="Genomic_DNA"/>
</dbReference>
<keyword evidence="1" id="KW-1133">Transmembrane helix</keyword>
<name>A0A5C1HY41_9SPHI</name>
<dbReference type="InterPro" id="IPR012373">
    <property type="entry name" value="Ferrdict_sens_TM"/>
</dbReference>
<dbReference type="InterPro" id="IPR006860">
    <property type="entry name" value="FecR"/>
</dbReference>
<feature type="domain" description="FecR protein" evidence="2">
    <location>
        <begin position="125"/>
        <end position="215"/>
    </location>
</feature>
<sequence>MKKNLPAELLEKYFAGTCDEQEMAMIHAWYTSFQDAPDDVSVLPEAEQQLFKAMMWENIKSNIDAAENKNIIPIQPQKSNLKQVIYWLSGVAAVLIAVFFVRLKTSPVGVPPKMVENQQQVFTNTGNTIKELTLSDGSRVWVSPNSTLTYLKTFEKLSRKVSLSGEAFFEVTKDHKRPFSIYTGNVITKVWGTSFRIRAYAADKTTKVDVVTGKVSVSVAGKGTAQVSNTNAVIASAGDGVMLLPNQEAVYDKPTDNLKKNLEIKDVSIGMWRKTSLSFNNTPLREVFRILNKSFNVNISSTEESINTDNLKADFTNENLPTILEILKKTLNVSYRVNGNQFVLESTQ</sequence>
<dbReference type="PANTHER" id="PTHR30273:SF2">
    <property type="entry name" value="PROTEIN FECR"/>
    <property type="match status" value="1"/>
</dbReference>
<evidence type="ECO:0000259" key="3">
    <source>
        <dbReference type="Pfam" id="PF16344"/>
    </source>
</evidence>
<evidence type="ECO:0000259" key="2">
    <source>
        <dbReference type="Pfam" id="PF04773"/>
    </source>
</evidence>
<organism evidence="4 5">
    <name type="scientific">Mucilaginibacter rubeus</name>
    <dbReference type="NCBI Taxonomy" id="2027860"/>
    <lineage>
        <taxon>Bacteria</taxon>
        <taxon>Pseudomonadati</taxon>
        <taxon>Bacteroidota</taxon>
        <taxon>Sphingobacteriia</taxon>
        <taxon>Sphingobacteriales</taxon>
        <taxon>Sphingobacteriaceae</taxon>
        <taxon>Mucilaginibacter</taxon>
    </lineage>
</organism>
<dbReference type="Pfam" id="PF04773">
    <property type="entry name" value="FecR"/>
    <property type="match status" value="1"/>
</dbReference>
<dbReference type="PANTHER" id="PTHR30273">
    <property type="entry name" value="PERIPLASMIC SIGNAL SENSOR AND SIGMA FACTOR ACTIVATOR FECR-RELATED"/>
    <property type="match status" value="1"/>
</dbReference>
<dbReference type="AlphaFoldDB" id="A0A5C1HY41"/>
<evidence type="ECO:0000313" key="5">
    <source>
        <dbReference type="Proteomes" id="UP000251402"/>
    </source>
</evidence>
<reference evidence="4" key="1">
    <citation type="submission" date="2019-08" db="EMBL/GenBank/DDBJ databases">
        <title>Comparative genome analysis confer to the adaptation heavy metal polluted environment.</title>
        <authorList>
            <person name="Li Y."/>
        </authorList>
    </citation>
    <scope>NUCLEOTIDE SEQUENCE [LARGE SCALE GENOMIC DNA]</scope>
    <source>
        <strain evidence="4">P1</strain>
    </source>
</reference>
<keyword evidence="1" id="KW-0812">Transmembrane</keyword>
<proteinExistence type="predicted"/>
<dbReference type="InterPro" id="IPR032508">
    <property type="entry name" value="FecR_C"/>
</dbReference>
<evidence type="ECO:0000313" key="4">
    <source>
        <dbReference type="EMBL" id="QEM10674.1"/>
    </source>
</evidence>
<feature type="domain" description="Protein FecR C-terminal" evidence="3">
    <location>
        <begin position="277"/>
        <end position="343"/>
    </location>
</feature>
<feature type="transmembrane region" description="Helical" evidence="1">
    <location>
        <begin position="84"/>
        <end position="103"/>
    </location>
</feature>
<keyword evidence="5" id="KW-1185">Reference proteome</keyword>
<dbReference type="Pfam" id="PF16344">
    <property type="entry name" value="FecR_C"/>
    <property type="match status" value="1"/>
</dbReference>
<accession>A0A5C1HY41</accession>